<gene>
    <name evidence="2" type="ORF">ACHHYP_01965</name>
</gene>
<evidence type="ECO:0000313" key="3">
    <source>
        <dbReference type="Proteomes" id="UP000243579"/>
    </source>
</evidence>
<dbReference type="OrthoDB" id="90858at2759"/>
<dbReference type="SMART" id="SM00233">
    <property type="entry name" value="PH"/>
    <property type="match status" value="1"/>
</dbReference>
<sequence>MATVSGAIEGYLVKLDEEYGSIVYCILEEGSLLYYSGKGGALLGELQLTGSKINVNLIRDDGDTIPNRFIISAKKRAPKVDDGLPPERDAETRLLLAASTPECQENWATAILNWNKHAWDDSETVFSYKDELEALRHLTRSYNLKERPCKDSFGHAPIFPVG</sequence>
<keyword evidence="3" id="KW-1185">Reference proteome</keyword>
<dbReference type="EMBL" id="JNBR01000017">
    <property type="protein sequence ID" value="OQS01043.1"/>
    <property type="molecule type" value="Genomic_DNA"/>
</dbReference>
<evidence type="ECO:0000313" key="2">
    <source>
        <dbReference type="EMBL" id="OQS01043.1"/>
    </source>
</evidence>
<dbReference type="Proteomes" id="UP000243579">
    <property type="component" value="Unassembled WGS sequence"/>
</dbReference>
<dbReference type="Gene3D" id="2.30.29.30">
    <property type="entry name" value="Pleckstrin-homology domain (PH domain)/Phosphotyrosine-binding domain (PTB)"/>
    <property type="match status" value="1"/>
</dbReference>
<accession>A0A1V9ZSS5</accession>
<dbReference type="InterPro" id="IPR011993">
    <property type="entry name" value="PH-like_dom_sf"/>
</dbReference>
<reference evidence="2 3" key="1">
    <citation type="journal article" date="2014" name="Genome Biol. Evol.">
        <title>The secreted proteins of Achlya hypogyna and Thraustotheca clavata identify the ancestral oomycete secretome and reveal gene acquisitions by horizontal gene transfer.</title>
        <authorList>
            <person name="Misner I."/>
            <person name="Blouin N."/>
            <person name="Leonard G."/>
            <person name="Richards T.A."/>
            <person name="Lane C.E."/>
        </authorList>
    </citation>
    <scope>NUCLEOTIDE SEQUENCE [LARGE SCALE GENOMIC DNA]</scope>
    <source>
        <strain evidence="2 3">ATCC 48635</strain>
    </source>
</reference>
<dbReference type="InterPro" id="IPR001849">
    <property type="entry name" value="PH_domain"/>
</dbReference>
<protein>
    <recommendedName>
        <fullName evidence="1">PH domain-containing protein</fullName>
    </recommendedName>
</protein>
<name>A0A1V9ZSS5_ACHHY</name>
<proteinExistence type="predicted"/>
<dbReference type="PROSITE" id="PS50003">
    <property type="entry name" value="PH_DOMAIN"/>
    <property type="match status" value="1"/>
</dbReference>
<evidence type="ECO:0000259" key="1">
    <source>
        <dbReference type="PROSITE" id="PS50003"/>
    </source>
</evidence>
<dbReference type="STRING" id="1202772.A0A1V9ZSS5"/>
<dbReference type="SUPFAM" id="SSF50729">
    <property type="entry name" value="PH domain-like"/>
    <property type="match status" value="1"/>
</dbReference>
<feature type="domain" description="PH" evidence="1">
    <location>
        <begin position="5"/>
        <end position="116"/>
    </location>
</feature>
<organism evidence="2 3">
    <name type="scientific">Achlya hypogyna</name>
    <name type="common">Oomycete</name>
    <name type="synonym">Protoachlya hypogyna</name>
    <dbReference type="NCBI Taxonomy" id="1202772"/>
    <lineage>
        <taxon>Eukaryota</taxon>
        <taxon>Sar</taxon>
        <taxon>Stramenopiles</taxon>
        <taxon>Oomycota</taxon>
        <taxon>Saprolegniomycetes</taxon>
        <taxon>Saprolegniales</taxon>
        <taxon>Achlyaceae</taxon>
        <taxon>Achlya</taxon>
    </lineage>
</organism>
<dbReference type="AlphaFoldDB" id="A0A1V9ZSS5"/>
<comment type="caution">
    <text evidence="2">The sequence shown here is derived from an EMBL/GenBank/DDBJ whole genome shotgun (WGS) entry which is preliminary data.</text>
</comment>